<accession>A0A6A7AYE6</accession>
<evidence type="ECO:0000313" key="1">
    <source>
        <dbReference type="EMBL" id="KAF2848093.1"/>
    </source>
</evidence>
<protein>
    <submittedName>
        <fullName evidence="1">Uncharacterized protein</fullName>
    </submittedName>
</protein>
<organism evidence="1 2">
    <name type="scientific">Plenodomus tracheiphilus IPT5</name>
    <dbReference type="NCBI Taxonomy" id="1408161"/>
    <lineage>
        <taxon>Eukaryota</taxon>
        <taxon>Fungi</taxon>
        <taxon>Dikarya</taxon>
        <taxon>Ascomycota</taxon>
        <taxon>Pezizomycotina</taxon>
        <taxon>Dothideomycetes</taxon>
        <taxon>Pleosporomycetidae</taxon>
        <taxon>Pleosporales</taxon>
        <taxon>Pleosporineae</taxon>
        <taxon>Leptosphaeriaceae</taxon>
        <taxon>Plenodomus</taxon>
    </lineage>
</organism>
<dbReference type="AlphaFoldDB" id="A0A6A7AYE6"/>
<sequence>MHRTLKYGWDSHIWLWRVSDVFTSIVCNAMMVPVNRRCLTSMSNIGSNRCEFFSSKTPMHFHDAQ</sequence>
<dbReference type="Proteomes" id="UP000799423">
    <property type="component" value="Unassembled WGS sequence"/>
</dbReference>
<reference evidence="1" key="1">
    <citation type="submission" date="2020-01" db="EMBL/GenBank/DDBJ databases">
        <authorList>
            <consortium name="DOE Joint Genome Institute"/>
            <person name="Haridas S."/>
            <person name="Albert R."/>
            <person name="Binder M."/>
            <person name="Bloem J."/>
            <person name="Labutti K."/>
            <person name="Salamov A."/>
            <person name="Andreopoulos B."/>
            <person name="Baker S.E."/>
            <person name="Barry K."/>
            <person name="Bills G."/>
            <person name="Bluhm B.H."/>
            <person name="Cannon C."/>
            <person name="Castanera R."/>
            <person name="Culley D.E."/>
            <person name="Daum C."/>
            <person name="Ezra D."/>
            <person name="Gonzalez J.B."/>
            <person name="Henrissat B."/>
            <person name="Kuo A."/>
            <person name="Liang C."/>
            <person name="Lipzen A."/>
            <person name="Lutzoni F."/>
            <person name="Magnuson J."/>
            <person name="Mondo S."/>
            <person name="Nolan M."/>
            <person name="Ohm R."/>
            <person name="Pangilinan J."/>
            <person name="Park H.-J."/>
            <person name="Ramirez L."/>
            <person name="Alfaro M."/>
            <person name="Sun H."/>
            <person name="Tritt A."/>
            <person name="Yoshinaga Y."/>
            <person name="Zwiers L.-H."/>
            <person name="Turgeon B.G."/>
            <person name="Goodwin S.B."/>
            <person name="Spatafora J.W."/>
            <person name="Crous P.W."/>
            <person name="Grigoriev I.V."/>
        </authorList>
    </citation>
    <scope>NUCLEOTIDE SEQUENCE</scope>
    <source>
        <strain evidence="1">IPT5</strain>
    </source>
</reference>
<evidence type="ECO:0000313" key="2">
    <source>
        <dbReference type="Proteomes" id="UP000799423"/>
    </source>
</evidence>
<dbReference type="EMBL" id="MU006320">
    <property type="protein sequence ID" value="KAF2848093.1"/>
    <property type="molecule type" value="Genomic_DNA"/>
</dbReference>
<proteinExistence type="predicted"/>
<keyword evidence="2" id="KW-1185">Reference proteome</keyword>
<gene>
    <name evidence="1" type="ORF">T440DRAFT_176772</name>
</gene>
<name>A0A6A7AYE6_9PLEO</name>